<name>A0A520MRH7_9GAMM</name>
<sequence length="145" mass="15883">MSMLNKVTEPIAQARMGILSEWSLRLVLSYLFFSSGQPKLAGLIDSPNEPLGFVKNLYLFSDFPVISSYLATIAELILIPIFIIVGGLKFIGPTAKALSTLGGLLGTFVMAVVVFGFHFGVLGENFSDVKYQLALFAMSIYFLFK</sequence>
<organism evidence="2 3">
    <name type="scientific">SAR86 cluster bacterium</name>
    <dbReference type="NCBI Taxonomy" id="2030880"/>
    <lineage>
        <taxon>Bacteria</taxon>
        <taxon>Pseudomonadati</taxon>
        <taxon>Pseudomonadota</taxon>
        <taxon>Gammaproteobacteria</taxon>
        <taxon>SAR86 cluster</taxon>
    </lineage>
</organism>
<dbReference type="AlphaFoldDB" id="A0A520MRH7"/>
<gene>
    <name evidence="2" type="ORF">EVA99_03170</name>
</gene>
<proteinExistence type="predicted"/>
<evidence type="ECO:0000313" key="3">
    <source>
        <dbReference type="Proteomes" id="UP000320146"/>
    </source>
</evidence>
<dbReference type="EMBL" id="SHBL01000024">
    <property type="protein sequence ID" value="RZO23810.1"/>
    <property type="molecule type" value="Genomic_DNA"/>
</dbReference>
<keyword evidence="1" id="KW-0472">Membrane</keyword>
<reference evidence="2 3" key="1">
    <citation type="submission" date="2019-02" db="EMBL/GenBank/DDBJ databases">
        <title>Prokaryotic population dynamics and viral predation in marine succession experiment using metagenomics: the confinement effect.</title>
        <authorList>
            <person name="Haro-Moreno J.M."/>
            <person name="Rodriguez-Valera F."/>
            <person name="Lopez-Perez M."/>
        </authorList>
    </citation>
    <scope>NUCLEOTIDE SEQUENCE [LARGE SCALE GENOMIC DNA]</scope>
    <source>
        <strain evidence="2">MED-G166</strain>
    </source>
</reference>
<feature type="transmembrane region" description="Helical" evidence="1">
    <location>
        <begin position="97"/>
        <end position="117"/>
    </location>
</feature>
<accession>A0A520MRH7</accession>
<evidence type="ECO:0000313" key="2">
    <source>
        <dbReference type="EMBL" id="RZO23810.1"/>
    </source>
</evidence>
<dbReference type="Proteomes" id="UP000320146">
    <property type="component" value="Unassembled WGS sequence"/>
</dbReference>
<protein>
    <recommendedName>
        <fullName evidence="4">DoxX family protein</fullName>
    </recommendedName>
</protein>
<feature type="transmembrane region" description="Helical" evidence="1">
    <location>
        <begin position="66"/>
        <end position="85"/>
    </location>
</feature>
<evidence type="ECO:0000256" key="1">
    <source>
        <dbReference type="SAM" id="Phobius"/>
    </source>
</evidence>
<evidence type="ECO:0008006" key="4">
    <source>
        <dbReference type="Google" id="ProtNLM"/>
    </source>
</evidence>
<comment type="caution">
    <text evidence="2">The sequence shown here is derived from an EMBL/GenBank/DDBJ whole genome shotgun (WGS) entry which is preliminary data.</text>
</comment>
<keyword evidence="1" id="KW-1133">Transmembrane helix</keyword>
<keyword evidence="1" id="KW-0812">Transmembrane</keyword>